<proteinExistence type="predicted"/>
<dbReference type="InterPro" id="IPR004875">
    <property type="entry name" value="DDE_SF_endonuclease_dom"/>
</dbReference>
<gene>
    <name evidence="2" type="ORF">PR048_030229</name>
</gene>
<evidence type="ECO:0000313" key="3">
    <source>
        <dbReference type="Proteomes" id="UP001159363"/>
    </source>
</evidence>
<reference evidence="2 3" key="1">
    <citation type="submission" date="2023-02" db="EMBL/GenBank/DDBJ databases">
        <title>LHISI_Scaffold_Assembly.</title>
        <authorList>
            <person name="Stuart O.P."/>
            <person name="Cleave R."/>
            <person name="Magrath M.J.L."/>
            <person name="Mikheyev A.S."/>
        </authorList>
    </citation>
    <scope>NUCLEOTIDE SEQUENCE [LARGE SCALE GENOMIC DNA]</scope>
    <source>
        <strain evidence="2">Daus_M_001</strain>
        <tissue evidence="2">Leg muscle</tissue>
    </source>
</reference>
<organism evidence="2 3">
    <name type="scientific">Dryococelus australis</name>
    <dbReference type="NCBI Taxonomy" id="614101"/>
    <lineage>
        <taxon>Eukaryota</taxon>
        <taxon>Metazoa</taxon>
        <taxon>Ecdysozoa</taxon>
        <taxon>Arthropoda</taxon>
        <taxon>Hexapoda</taxon>
        <taxon>Insecta</taxon>
        <taxon>Pterygota</taxon>
        <taxon>Neoptera</taxon>
        <taxon>Polyneoptera</taxon>
        <taxon>Phasmatodea</taxon>
        <taxon>Verophasmatodea</taxon>
        <taxon>Anareolatae</taxon>
        <taxon>Phasmatidae</taxon>
        <taxon>Eurycanthinae</taxon>
        <taxon>Dryococelus</taxon>
    </lineage>
</organism>
<dbReference type="EMBL" id="JARBHB010000014">
    <property type="protein sequence ID" value="KAJ8868690.1"/>
    <property type="molecule type" value="Genomic_DNA"/>
</dbReference>
<sequence>MAALNFVYISVFVYTSVKWNVQLYVIKDLGCKIRRSTRPRKYKRPPGARNYKKYYNETLLRTTEEIKIVSITLNKAKQLQVFCHHTCYRAEHLYDSWTGGPPGTRYNRSQNGWFNSIVFEDWFFSIAIPYFKKFDKCASKVVTGDNLSSHISLKVIQECKEYNICIVLLPPDSKQWCQPLDTAYFWPLKRIWRTILNDWKTKHLSVIPGKSVCEEDLQELLLINETQSTTSAINKKKGKKRKTPACEVTRQSSNEEYSVDNPAVQNMCTSTRRVKNPKKARVMDDTTSDEDYHFSVHDTSSDMDFLEVTGDTSSE</sequence>
<protein>
    <recommendedName>
        <fullName evidence="1">DDE-1 domain-containing protein</fullName>
    </recommendedName>
</protein>
<feature type="domain" description="DDE-1" evidence="1">
    <location>
        <begin position="98"/>
        <end position="201"/>
    </location>
</feature>
<dbReference type="Proteomes" id="UP001159363">
    <property type="component" value="Chromosome 13"/>
</dbReference>
<accession>A0ABQ9G8C8</accession>
<evidence type="ECO:0000259" key="1">
    <source>
        <dbReference type="Pfam" id="PF03184"/>
    </source>
</evidence>
<comment type="caution">
    <text evidence="2">The sequence shown here is derived from an EMBL/GenBank/DDBJ whole genome shotgun (WGS) entry which is preliminary data.</text>
</comment>
<dbReference type="Pfam" id="PF03184">
    <property type="entry name" value="DDE_1"/>
    <property type="match status" value="1"/>
</dbReference>
<keyword evidence="3" id="KW-1185">Reference proteome</keyword>
<name>A0ABQ9G8C8_9NEOP</name>
<evidence type="ECO:0000313" key="2">
    <source>
        <dbReference type="EMBL" id="KAJ8868690.1"/>
    </source>
</evidence>